<accession>A0AAF1D7L8</accession>
<dbReference type="KEGG" id="mrk:FIT61_03340"/>
<dbReference type="PANTHER" id="PTHR38099:SF1">
    <property type="entry name" value="LARGE RIBOSOMAL RNA SUBUNIT ACCUMULATION PROTEIN YCED"/>
    <property type="match status" value="1"/>
</dbReference>
<comment type="similarity">
    <text evidence="2">Belongs to the DUF177 domain family.</text>
</comment>
<evidence type="ECO:0000313" key="7">
    <source>
        <dbReference type="Proteomes" id="UP000312102"/>
    </source>
</evidence>
<sequence>MEQHIDNIDFSRKSREIRDIIRLSDFKRLQDLCLNLEDSVAFVLRGFENKHKEPCLELFIEGKLDLICQRCSEKLEHTIFLKSGFLIKEETQLTGFQVDDHADYDLIEGSAKMDVLSLIEDEIILSLPVAPKHENDKCHYKKTDEMLDRIHPFADLKQKLYKN</sequence>
<dbReference type="InterPro" id="IPR003772">
    <property type="entry name" value="YceD"/>
</dbReference>
<dbReference type="AlphaFoldDB" id="A0AAF1D7L8"/>
<keyword evidence="7" id="KW-1185">Reference proteome</keyword>
<dbReference type="EMBL" id="CP040986">
    <property type="protein sequence ID" value="QDD13485.1"/>
    <property type="molecule type" value="Genomic_DNA"/>
</dbReference>
<dbReference type="Pfam" id="PF02620">
    <property type="entry name" value="YceD"/>
    <property type="match status" value="1"/>
</dbReference>
<protein>
    <recommendedName>
        <fullName evidence="3">Large ribosomal RNA subunit accumulation protein YceD</fullName>
    </recommendedName>
    <alternativeName>
        <fullName evidence="5">23S rRNA accumulation protein YceD</fullName>
    </alternativeName>
</protein>
<dbReference type="GO" id="GO:0042254">
    <property type="term" value="P:ribosome biogenesis"/>
    <property type="evidence" value="ECO:0007669"/>
    <property type="project" value="UniProtKB-KW"/>
</dbReference>
<dbReference type="InterPro" id="IPR039255">
    <property type="entry name" value="YceD_bac"/>
</dbReference>
<evidence type="ECO:0000256" key="5">
    <source>
        <dbReference type="ARBA" id="ARBA00031841"/>
    </source>
</evidence>
<proteinExistence type="inferred from homology"/>
<organism evidence="6 7">
    <name type="scientific">Candidatus Methylopumilus rimovensis</name>
    <dbReference type="NCBI Taxonomy" id="2588535"/>
    <lineage>
        <taxon>Bacteria</taxon>
        <taxon>Pseudomonadati</taxon>
        <taxon>Pseudomonadota</taxon>
        <taxon>Betaproteobacteria</taxon>
        <taxon>Nitrosomonadales</taxon>
        <taxon>Methylophilaceae</taxon>
        <taxon>Candidatus Methylopumilus</taxon>
    </lineage>
</organism>
<gene>
    <name evidence="6" type="ORF">FIT61_03340</name>
</gene>
<evidence type="ECO:0000313" key="6">
    <source>
        <dbReference type="EMBL" id="QDD13485.1"/>
    </source>
</evidence>
<dbReference type="RefSeq" id="WP_139883251.1">
    <property type="nucleotide sequence ID" value="NZ_CP040986.1"/>
</dbReference>
<dbReference type="Proteomes" id="UP000312102">
    <property type="component" value="Chromosome"/>
</dbReference>
<evidence type="ECO:0000256" key="3">
    <source>
        <dbReference type="ARBA" id="ARBA00015716"/>
    </source>
</evidence>
<comment type="function">
    <text evidence="1">Plays a role in synthesis, processing and/or stability of 23S rRNA.</text>
</comment>
<evidence type="ECO:0000256" key="1">
    <source>
        <dbReference type="ARBA" id="ARBA00002868"/>
    </source>
</evidence>
<dbReference type="GO" id="GO:0005829">
    <property type="term" value="C:cytosol"/>
    <property type="evidence" value="ECO:0007669"/>
    <property type="project" value="TreeGrafter"/>
</dbReference>
<evidence type="ECO:0000256" key="4">
    <source>
        <dbReference type="ARBA" id="ARBA00022517"/>
    </source>
</evidence>
<evidence type="ECO:0000256" key="2">
    <source>
        <dbReference type="ARBA" id="ARBA00010740"/>
    </source>
</evidence>
<reference evidence="6 7" key="1">
    <citation type="journal article" date="2019" name="ISME J.">
        <title>Evolution in action: habitat transition from sediment to the pelagial leads to genome streamlining in Methylophilaceae.</title>
        <authorList>
            <person name="Salcher M."/>
            <person name="Schaefle D."/>
            <person name="Kaspar M."/>
            <person name="Neuenschwander S.M."/>
            <person name="Ghai R."/>
        </authorList>
    </citation>
    <scope>NUCLEOTIDE SEQUENCE [LARGE SCALE GENOMIC DNA]</scope>
    <source>
        <strain evidence="6 7">MMS-RI-1</strain>
    </source>
</reference>
<keyword evidence="4" id="KW-0690">Ribosome biogenesis</keyword>
<name>A0AAF1D7L8_9PROT</name>
<dbReference type="PANTHER" id="PTHR38099">
    <property type="entry name" value="LARGE RIBOSOMAL RNA SUBUNIT ACCUMULATION PROTEIN YCED"/>
    <property type="match status" value="1"/>
</dbReference>